<dbReference type="Proteomes" id="UP001481872">
    <property type="component" value="Unassembled WGS sequence"/>
</dbReference>
<dbReference type="RefSeq" id="WP_349053151.1">
    <property type="nucleotide sequence ID" value="NZ_JBBNPS010000001.1"/>
</dbReference>
<dbReference type="Pfam" id="PF12571">
    <property type="entry name" value="Phage_tail_fib"/>
    <property type="match status" value="1"/>
</dbReference>
<keyword evidence="3" id="KW-1185">Reference proteome</keyword>
<proteinExistence type="predicted"/>
<comment type="caution">
    <text evidence="2">The sequence shown here is derived from an EMBL/GenBank/DDBJ whole genome shotgun (WGS) entry which is preliminary data.</text>
</comment>
<sequence>MEEKFFSLITEIGRQKITNAVALGKKVELSTLCLGDGDGGYYEISESQIALKNQVWEGGLTRVVVGQKNKNEILAEAYIPTDVGGFYIREAGIRDKDGDLIAIAKHPETFKPIGEFGAYKDITIRMILSFSNAANVVLKVDPSIVVATQKDLQDLIGNIPKMIDTDAFERIEHKNKVDGYAGLDSNGKVPKTLLYPAEKGLALGEVEDTAYRGDRGKIAYDHSQSPHAPSNAYSKESMDTIVDDLKKGMLTLGETSSTAYRGDRGKLAYDHSRSAHLGLGETLGTAYRGDRGKIAYDHSQSPHAPVDVYTRAEVDALLKKLMEEMNSDIYALILGLS</sequence>
<evidence type="ECO:0000313" key="3">
    <source>
        <dbReference type="Proteomes" id="UP001481872"/>
    </source>
</evidence>
<dbReference type="EMBL" id="JBBNPS010000001">
    <property type="protein sequence ID" value="MEQ3352732.1"/>
    <property type="molecule type" value="Genomic_DNA"/>
</dbReference>
<evidence type="ECO:0000313" key="2">
    <source>
        <dbReference type="EMBL" id="MEQ3352732.1"/>
    </source>
</evidence>
<evidence type="ECO:0000259" key="1">
    <source>
        <dbReference type="Pfam" id="PF12571"/>
    </source>
</evidence>
<protein>
    <submittedName>
        <fullName evidence="2">Phage tail protein</fullName>
    </submittedName>
</protein>
<dbReference type="InterPro" id="IPR051934">
    <property type="entry name" value="Phage_Tail_Fiber_Structural"/>
</dbReference>
<dbReference type="PANTHER" id="PTHR35191">
    <property type="entry name" value="PROPHAGE SIDE TAIL FIBER PROTEIN HOMOLOG STFQ-RELATED"/>
    <property type="match status" value="1"/>
</dbReference>
<name>A0ABV1J633_9FIRM</name>
<feature type="domain" description="Phage tail fibre protein N-terminal" evidence="1">
    <location>
        <begin position="1"/>
        <end position="150"/>
    </location>
</feature>
<accession>A0ABV1J633</accession>
<dbReference type="InterPro" id="IPR022225">
    <property type="entry name" value="Phage_tail_fibre_N"/>
</dbReference>
<gene>
    <name evidence="2" type="ORF">AAA081_00235</name>
</gene>
<reference evidence="2 3" key="1">
    <citation type="submission" date="2024-04" db="EMBL/GenBank/DDBJ databases">
        <title>Human intestinal bacterial collection.</title>
        <authorList>
            <person name="Pauvert C."/>
            <person name="Hitch T.C.A."/>
            <person name="Clavel T."/>
        </authorList>
    </citation>
    <scope>NUCLEOTIDE SEQUENCE [LARGE SCALE GENOMIC DNA]</scope>
    <source>
        <strain evidence="2 3">CLA-SR-H026</strain>
    </source>
</reference>
<dbReference type="PANTHER" id="PTHR35191:SF1">
    <property type="entry name" value="PROPHAGE SIDE TAIL FIBER PROTEIN HOMOLOG STFQ-RELATED"/>
    <property type="match status" value="1"/>
</dbReference>
<organism evidence="2 3">
    <name type="scientific">Aedoeadaptatus acetigenes</name>
    <dbReference type="NCBI Taxonomy" id="2981723"/>
    <lineage>
        <taxon>Bacteria</taxon>
        <taxon>Bacillati</taxon>
        <taxon>Bacillota</taxon>
        <taxon>Tissierellia</taxon>
        <taxon>Tissierellales</taxon>
        <taxon>Peptoniphilaceae</taxon>
        <taxon>Aedoeadaptatus</taxon>
    </lineage>
</organism>